<dbReference type="GO" id="GO:0000981">
    <property type="term" value="F:DNA-binding transcription factor activity, RNA polymerase II-specific"/>
    <property type="evidence" value="ECO:0007669"/>
    <property type="project" value="InterPro"/>
</dbReference>
<dbReference type="InterPro" id="IPR050797">
    <property type="entry name" value="Carb_Metab_Trans_Reg"/>
</dbReference>
<dbReference type="EMBL" id="MCFK01004926">
    <property type="protein sequence ID" value="RKF60623.1"/>
    <property type="molecule type" value="Genomic_DNA"/>
</dbReference>
<organism evidence="4 5">
    <name type="scientific">Erysiphe neolycopersici</name>
    <dbReference type="NCBI Taxonomy" id="212602"/>
    <lineage>
        <taxon>Eukaryota</taxon>
        <taxon>Fungi</taxon>
        <taxon>Dikarya</taxon>
        <taxon>Ascomycota</taxon>
        <taxon>Pezizomycotina</taxon>
        <taxon>Leotiomycetes</taxon>
        <taxon>Erysiphales</taxon>
        <taxon>Erysiphaceae</taxon>
        <taxon>Erysiphe</taxon>
    </lineage>
</organism>
<keyword evidence="1" id="KW-0539">Nucleus</keyword>
<dbReference type="CDD" id="cd00067">
    <property type="entry name" value="GAL4"/>
    <property type="match status" value="1"/>
</dbReference>
<dbReference type="SMART" id="SM00066">
    <property type="entry name" value="GAL4"/>
    <property type="match status" value="1"/>
</dbReference>
<feature type="compositionally biased region" description="Polar residues" evidence="2">
    <location>
        <begin position="43"/>
        <end position="65"/>
    </location>
</feature>
<name>A0A420HT73_9PEZI</name>
<accession>A0A420HT73</accession>
<feature type="compositionally biased region" description="Low complexity" evidence="2">
    <location>
        <begin position="66"/>
        <end position="81"/>
    </location>
</feature>
<evidence type="ECO:0000256" key="2">
    <source>
        <dbReference type="SAM" id="MobiDB-lite"/>
    </source>
</evidence>
<dbReference type="GO" id="GO:0008270">
    <property type="term" value="F:zinc ion binding"/>
    <property type="evidence" value="ECO:0007669"/>
    <property type="project" value="InterPro"/>
</dbReference>
<dbReference type="Proteomes" id="UP000286134">
    <property type="component" value="Unassembled WGS sequence"/>
</dbReference>
<dbReference type="STRING" id="212602.A0A420HT73"/>
<sequence length="368" mass="39997">MALRSDSCGNGGSSPSRGRTQDSDRPGYTTGFEPQGIRKSRGNQRNSRTQQSNLPFNNSAATQNRSSNSGASSSGAGQNTGTRRRIPVACGRCRKRKIRCSGDNNDGLPCQNCKAANAELCEFFRVNSRRITSSDLNTIANVRNAVPCNMPQTYGVPNSSSLDTYQYRNNTLHSSNTRPLPMYDMGSGYDFPEQSLGYGLQSSAFTALPIESLPSNYSQPNMSSWNNSGPQFTRNPSFPDVIGSSLYSNSVDERNITCSGLPSISSPIIGSQAPQQLPVSPASRFVPTSLVMRSLDNYQAQGDFPFQSSLPMHVSDELSGNMDVTSPYAQNILNGDFRSIQAPFQSDQFSMSHFPSGYSIYSTEGSLY</sequence>
<proteinExistence type="predicted"/>
<reference evidence="4 5" key="1">
    <citation type="journal article" date="2018" name="BMC Genomics">
        <title>Comparative genome analyses reveal sequence features reflecting distinct modes of host-adaptation between dicot and monocot powdery mildew.</title>
        <authorList>
            <person name="Wu Y."/>
            <person name="Ma X."/>
            <person name="Pan Z."/>
            <person name="Kale S.D."/>
            <person name="Song Y."/>
            <person name="King H."/>
            <person name="Zhang Q."/>
            <person name="Presley C."/>
            <person name="Deng X."/>
            <person name="Wei C.I."/>
            <person name="Xiao S."/>
        </authorList>
    </citation>
    <scope>NUCLEOTIDE SEQUENCE [LARGE SCALE GENOMIC DNA]</scope>
    <source>
        <strain evidence="4">UMSG2</strain>
    </source>
</reference>
<gene>
    <name evidence="4" type="ORF">OnM2_049007</name>
</gene>
<dbReference type="Gene3D" id="4.10.240.10">
    <property type="entry name" value="Zn(2)-C6 fungal-type DNA-binding domain"/>
    <property type="match status" value="1"/>
</dbReference>
<feature type="region of interest" description="Disordered" evidence="2">
    <location>
        <begin position="1"/>
        <end position="83"/>
    </location>
</feature>
<evidence type="ECO:0000313" key="4">
    <source>
        <dbReference type="EMBL" id="RKF60623.1"/>
    </source>
</evidence>
<dbReference type="PROSITE" id="PS00463">
    <property type="entry name" value="ZN2_CY6_FUNGAL_1"/>
    <property type="match status" value="1"/>
</dbReference>
<dbReference type="InterPro" id="IPR036864">
    <property type="entry name" value="Zn2-C6_fun-type_DNA-bd_sf"/>
</dbReference>
<evidence type="ECO:0000259" key="3">
    <source>
        <dbReference type="PROSITE" id="PS50048"/>
    </source>
</evidence>
<dbReference type="PROSITE" id="PS50048">
    <property type="entry name" value="ZN2_CY6_FUNGAL_2"/>
    <property type="match status" value="1"/>
</dbReference>
<feature type="domain" description="Zn(2)-C6 fungal-type" evidence="3">
    <location>
        <begin position="89"/>
        <end position="123"/>
    </location>
</feature>
<dbReference type="InterPro" id="IPR001138">
    <property type="entry name" value="Zn2Cys6_DnaBD"/>
</dbReference>
<dbReference type="SUPFAM" id="SSF57701">
    <property type="entry name" value="Zn2/Cys6 DNA-binding domain"/>
    <property type="match status" value="1"/>
</dbReference>
<comment type="caution">
    <text evidence="4">The sequence shown here is derived from an EMBL/GenBank/DDBJ whole genome shotgun (WGS) entry which is preliminary data.</text>
</comment>
<dbReference type="OrthoDB" id="5394557at2759"/>
<evidence type="ECO:0000313" key="5">
    <source>
        <dbReference type="Proteomes" id="UP000286134"/>
    </source>
</evidence>
<dbReference type="AlphaFoldDB" id="A0A420HT73"/>
<dbReference type="PANTHER" id="PTHR31668">
    <property type="entry name" value="GLUCOSE TRANSPORT TRANSCRIPTION REGULATOR RGT1-RELATED-RELATED"/>
    <property type="match status" value="1"/>
</dbReference>
<protein>
    <recommendedName>
        <fullName evidence="3">Zn(2)-C6 fungal-type domain-containing protein</fullName>
    </recommendedName>
</protein>
<evidence type="ECO:0000256" key="1">
    <source>
        <dbReference type="ARBA" id="ARBA00023242"/>
    </source>
</evidence>
<dbReference type="Pfam" id="PF00172">
    <property type="entry name" value="Zn_clus"/>
    <property type="match status" value="1"/>
</dbReference>
<keyword evidence="5" id="KW-1185">Reference proteome</keyword>